<accession>W0JUY2</accession>
<feature type="region of interest" description="Disordered" evidence="1">
    <location>
        <begin position="1"/>
        <end position="31"/>
    </location>
</feature>
<dbReference type="EMBL" id="CP007055">
    <property type="protein sequence ID" value="AHG01162.1"/>
    <property type="molecule type" value="Genomic_DNA"/>
</dbReference>
<protein>
    <submittedName>
        <fullName evidence="2">Uncharacterized protein</fullName>
    </submittedName>
</protein>
<evidence type="ECO:0000313" key="3">
    <source>
        <dbReference type="Proteomes" id="UP000019024"/>
    </source>
</evidence>
<name>W0JUY2_9EURY</name>
<evidence type="ECO:0000256" key="1">
    <source>
        <dbReference type="SAM" id="MobiDB-lite"/>
    </source>
</evidence>
<organism evidence="2 3">
    <name type="scientific">Halostagnicola larsenii XH-48</name>
    <dbReference type="NCBI Taxonomy" id="797299"/>
    <lineage>
        <taxon>Archaea</taxon>
        <taxon>Methanobacteriati</taxon>
        <taxon>Methanobacteriota</taxon>
        <taxon>Stenosarchaea group</taxon>
        <taxon>Halobacteria</taxon>
        <taxon>Halobacteriales</taxon>
        <taxon>Natrialbaceae</taxon>
        <taxon>Halostagnicola</taxon>
    </lineage>
</organism>
<gene>
    <name evidence="2" type="ORF">HALLA_18525</name>
</gene>
<keyword evidence="3" id="KW-1185">Reference proteome</keyword>
<feature type="compositionally biased region" description="Basic and acidic residues" evidence="1">
    <location>
        <begin position="15"/>
        <end position="24"/>
    </location>
</feature>
<dbReference type="Proteomes" id="UP000019024">
    <property type="component" value="Chromosome"/>
</dbReference>
<evidence type="ECO:0000313" key="2">
    <source>
        <dbReference type="EMBL" id="AHG01162.1"/>
    </source>
</evidence>
<proteinExistence type="predicted"/>
<sequence length="51" mass="5839">MDIPSEFAMSANAKRSLDDERVELSRTTSTSDRMFKSARPAFSEYYTRSKA</sequence>
<reference evidence="2 3" key="1">
    <citation type="submission" date="2014-01" db="EMBL/GenBank/DDBJ databases">
        <authorList>
            <consortium name="DOE Joint Genome Institute"/>
            <person name="Anderson I."/>
            <person name="Huntemann M."/>
            <person name="Han J."/>
            <person name="Chen A."/>
            <person name="Kyrpides N."/>
            <person name="Mavromatis K."/>
            <person name="Markowitz V."/>
            <person name="Palaniappan K."/>
            <person name="Ivanova N."/>
            <person name="Schaumberg A."/>
            <person name="Pati A."/>
            <person name="Liolios K."/>
            <person name="Nordberg H.P."/>
            <person name="Cantor M.N."/>
            <person name="Hua S.X."/>
            <person name="Woyke T."/>
        </authorList>
    </citation>
    <scope>NUCLEOTIDE SEQUENCE [LARGE SCALE GENOMIC DNA]</scope>
    <source>
        <strain evidence="2 3">XH-48</strain>
    </source>
</reference>
<dbReference type="HOGENOM" id="CLU_3093995_0_0_2"/>
<dbReference type="AlphaFoldDB" id="W0JUY2"/>
<dbReference type="KEGG" id="hlr:HALLA_18525"/>